<name>A0A915PJ46_9BILA</name>
<dbReference type="PANTHER" id="PTHR24172:SF4">
    <property type="entry name" value="ANK_REP_REGION DOMAIN-CONTAINING PROTEIN"/>
    <property type="match status" value="1"/>
</dbReference>
<dbReference type="AlphaFoldDB" id="A0A915PJ46"/>
<keyword evidence="1" id="KW-0040">ANK repeat</keyword>
<dbReference type="Pfam" id="PF12796">
    <property type="entry name" value="Ank_2"/>
    <property type="match status" value="3"/>
</dbReference>
<feature type="repeat" description="ANK" evidence="1">
    <location>
        <begin position="266"/>
        <end position="299"/>
    </location>
</feature>
<dbReference type="WBParaSite" id="sdigi.contig113.g4597.t1">
    <property type="protein sequence ID" value="sdigi.contig113.g4597.t1"/>
    <property type="gene ID" value="sdigi.contig113.g4597"/>
</dbReference>
<proteinExistence type="predicted"/>
<accession>A0A915PJ46</accession>
<dbReference type="PANTHER" id="PTHR24172">
    <property type="entry name" value="ANK_REP_REGION DOMAIN-CONTAINING PROTEIN"/>
    <property type="match status" value="1"/>
</dbReference>
<dbReference type="Gene3D" id="1.20.890.10">
    <property type="entry name" value="cAMP-dependent protein kinase regulatory subunit, dimerization-anchoring domain"/>
    <property type="match status" value="1"/>
</dbReference>
<dbReference type="Proteomes" id="UP000887581">
    <property type="component" value="Unplaced"/>
</dbReference>
<organism evidence="3 4">
    <name type="scientific">Setaria digitata</name>
    <dbReference type="NCBI Taxonomy" id="48799"/>
    <lineage>
        <taxon>Eukaryota</taxon>
        <taxon>Metazoa</taxon>
        <taxon>Ecdysozoa</taxon>
        <taxon>Nematoda</taxon>
        <taxon>Chromadorea</taxon>
        <taxon>Rhabditida</taxon>
        <taxon>Spirurina</taxon>
        <taxon>Spiruromorpha</taxon>
        <taxon>Filarioidea</taxon>
        <taxon>Setariidae</taxon>
        <taxon>Setaria</taxon>
    </lineage>
</organism>
<evidence type="ECO:0000313" key="4">
    <source>
        <dbReference type="WBParaSite" id="sdigi.contig113.g4597.t1"/>
    </source>
</evidence>
<dbReference type="SUPFAM" id="SSF48403">
    <property type="entry name" value="Ankyrin repeat"/>
    <property type="match status" value="2"/>
</dbReference>
<sequence length="836" mass="94137">MDEENLEHFIMNLDFDTKRFTELENLQIAGKLHIVSRILSLSLIHIAVCLERHEIVEYLARAYPESRDILDVNGRAAIHYAAAQQNAIYDTLIDYGANALITDKAGLTAAQYRENPEAVLPSPLISNDSDFKLGHVSLDENHYDSNIPNESEINKWLEDGNVQQLEQVLLDGHGYLLNDKTSDNSVTSHFLSGISKYQSKIDLIHKAVEEGDINELTSLIDFEKLSTARDRHGMTPLHKAVLHGQTNAVRYLLAKYPSCINATNHTGRTALHYASASPTGEYLVKLLQKAGADAFIQDKFGHTSSYYQNHLNHSNIEIIDDSDVLNELITGQISGPFLQDLEDDILEWIQTNNVKKLDDLVLNGYADLLISRVYDVDDSNVRAFFDTLPQYQDKIEAIHKAIETGNLRATKVLIDRKKMAFCRDVQHLTPLHKAIILGQTEIAKYLIKNYPQSTNAMDENKRTPLHYAAVLSDGGYLYRMMRNVGANSKICDCNGRQPKYYRENPEEIDFKAMNMDREVFLDEIIRTRVTTTYLQSSIRKWIHDGNIGKLEQLVLSGCGDLLLGHTTSNPNAKVFLEYLSAYLDEIDEIHKTIKFGHLERAKELLSSKKLAIARNRRGHTPLHTAIIYEQTEIIRYIAQHFPSVLNAPDYNKRTPLHYAAATQDGGHYMKILSKAGADPQAMDNEGHTPHYYFLNNVINLEVMRQSDSDNSIADNDNDDGDSDGSDNDGNESSALDRFANQAVPHIDSILTSDSGSIISSTSITSSMREHIGVDENDFEFAMENDNSISSNSNGIYLARTVAPVLTKALTEVLLQRPTDPIIFIGDWLIQYREKNP</sequence>
<dbReference type="InterPro" id="IPR002110">
    <property type="entry name" value="Ankyrin_rpt"/>
</dbReference>
<keyword evidence="3" id="KW-1185">Reference proteome</keyword>
<dbReference type="InterPro" id="IPR007858">
    <property type="entry name" value="Dpy-30_motif"/>
</dbReference>
<feature type="compositionally biased region" description="Acidic residues" evidence="2">
    <location>
        <begin position="715"/>
        <end position="729"/>
    </location>
</feature>
<evidence type="ECO:0000256" key="2">
    <source>
        <dbReference type="SAM" id="MobiDB-lite"/>
    </source>
</evidence>
<dbReference type="InterPro" id="IPR049630">
    <property type="entry name" value="DYDC-like_DD"/>
</dbReference>
<feature type="repeat" description="ANK" evidence="1">
    <location>
        <begin position="651"/>
        <end position="684"/>
    </location>
</feature>
<dbReference type="SMART" id="SM00248">
    <property type="entry name" value="ANK"/>
    <property type="match status" value="10"/>
</dbReference>
<evidence type="ECO:0000256" key="1">
    <source>
        <dbReference type="PROSITE-ProRule" id="PRU00023"/>
    </source>
</evidence>
<feature type="region of interest" description="Disordered" evidence="2">
    <location>
        <begin position="708"/>
        <end position="733"/>
    </location>
</feature>
<protein>
    <submittedName>
        <fullName evidence="4">Uncharacterized protein</fullName>
    </submittedName>
</protein>
<dbReference type="CDD" id="cd22966">
    <property type="entry name" value="DD_DYDC-like"/>
    <property type="match status" value="1"/>
</dbReference>
<dbReference type="Gene3D" id="1.25.40.20">
    <property type="entry name" value="Ankyrin repeat-containing domain"/>
    <property type="match status" value="4"/>
</dbReference>
<dbReference type="Pfam" id="PF05186">
    <property type="entry name" value="Dpy-30"/>
    <property type="match status" value="1"/>
</dbReference>
<dbReference type="PROSITE" id="PS50088">
    <property type="entry name" value="ANK_REPEAT"/>
    <property type="match status" value="3"/>
</dbReference>
<dbReference type="PROSITE" id="PS50297">
    <property type="entry name" value="ANK_REP_REGION"/>
    <property type="match status" value="3"/>
</dbReference>
<reference evidence="4" key="1">
    <citation type="submission" date="2022-11" db="UniProtKB">
        <authorList>
            <consortium name="WormBaseParasite"/>
        </authorList>
    </citation>
    <scope>IDENTIFICATION</scope>
</reference>
<dbReference type="InterPro" id="IPR036770">
    <property type="entry name" value="Ankyrin_rpt-contain_sf"/>
</dbReference>
<evidence type="ECO:0000313" key="3">
    <source>
        <dbReference type="Proteomes" id="UP000887581"/>
    </source>
</evidence>
<feature type="repeat" description="ANK" evidence="1">
    <location>
        <begin position="232"/>
        <end position="253"/>
    </location>
</feature>